<dbReference type="EMBL" id="BANX01000006">
    <property type="protein sequence ID" value="GAC67193.1"/>
    <property type="molecule type" value="Genomic_DNA"/>
</dbReference>
<dbReference type="SUPFAM" id="SSF56801">
    <property type="entry name" value="Acetyl-CoA synthetase-like"/>
    <property type="match status" value="1"/>
</dbReference>
<name>M0QF24_9ACTN</name>
<dbReference type="InterPro" id="IPR025110">
    <property type="entry name" value="AMP-bd_C"/>
</dbReference>
<reference evidence="5 6" key="1">
    <citation type="submission" date="2013-01" db="EMBL/GenBank/DDBJ databases">
        <title>Whole genome shotgun sequence of Gordonia soli NBRC 108243.</title>
        <authorList>
            <person name="Isaki-Nakamura S."/>
            <person name="Hosoyama A."/>
            <person name="Tsuchikane K."/>
            <person name="Ando Y."/>
            <person name="Baba S."/>
            <person name="Ohji S."/>
            <person name="Hamada M."/>
            <person name="Tamura T."/>
            <person name="Yamazoe A."/>
            <person name="Yamazaki S."/>
            <person name="Fujita N."/>
        </authorList>
    </citation>
    <scope>NUCLEOTIDE SEQUENCE [LARGE SCALE GENOMIC DNA]</scope>
    <source>
        <strain evidence="5 6">NBRC 108243</strain>
    </source>
</reference>
<proteinExistence type="inferred from homology"/>
<dbReference type="InterPro" id="IPR020845">
    <property type="entry name" value="AMP-binding_CS"/>
</dbReference>
<dbReference type="PROSITE" id="PS00455">
    <property type="entry name" value="AMP_BINDING"/>
    <property type="match status" value="1"/>
</dbReference>
<evidence type="ECO:0000259" key="4">
    <source>
        <dbReference type="Pfam" id="PF13193"/>
    </source>
</evidence>
<dbReference type="Pfam" id="PF00501">
    <property type="entry name" value="AMP-binding"/>
    <property type="match status" value="1"/>
</dbReference>
<dbReference type="PANTHER" id="PTHR43767">
    <property type="entry name" value="LONG-CHAIN-FATTY-ACID--COA LIGASE"/>
    <property type="match status" value="1"/>
</dbReference>
<dbReference type="InterPro" id="IPR045851">
    <property type="entry name" value="AMP-bd_C_sf"/>
</dbReference>
<dbReference type="OrthoDB" id="9803968at2"/>
<dbReference type="FunFam" id="3.30.300.30:FF:000008">
    <property type="entry name" value="2,3-dihydroxybenzoate-AMP ligase"/>
    <property type="match status" value="1"/>
</dbReference>
<dbReference type="Proteomes" id="UP000011666">
    <property type="component" value="Unassembled WGS sequence"/>
</dbReference>
<keyword evidence="6" id="KW-1185">Reference proteome</keyword>
<evidence type="ECO:0000313" key="5">
    <source>
        <dbReference type="EMBL" id="GAC67193.1"/>
    </source>
</evidence>
<dbReference type="InterPro" id="IPR050237">
    <property type="entry name" value="ATP-dep_AMP-bd_enzyme"/>
</dbReference>
<dbReference type="CDD" id="cd17631">
    <property type="entry name" value="FACL_FadD13-like"/>
    <property type="match status" value="1"/>
</dbReference>
<evidence type="ECO:0000256" key="1">
    <source>
        <dbReference type="ARBA" id="ARBA00006432"/>
    </source>
</evidence>
<organism evidence="5 6">
    <name type="scientific">Gordonia soli NBRC 108243</name>
    <dbReference type="NCBI Taxonomy" id="1223545"/>
    <lineage>
        <taxon>Bacteria</taxon>
        <taxon>Bacillati</taxon>
        <taxon>Actinomycetota</taxon>
        <taxon>Actinomycetes</taxon>
        <taxon>Mycobacteriales</taxon>
        <taxon>Gordoniaceae</taxon>
        <taxon>Gordonia</taxon>
    </lineage>
</organism>
<feature type="domain" description="AMP-dependent synthetase/ligase" evidence="3">
    <location>
        <begin position="34"/>
        <end position="398"/>
    </location>
</feature>
<sequence length="545" mass="59189">MTVGSPDGRGVAGSVAAGSDIAVARSQTVGDIPRRSAARTPDKLAVIHRDTRLTFREFDIAVDRVAAALYDEGIRRGDTVALLSHNCWQYPVVIFAAARIAAVAVPINFMLTAPEVAYILDDCSAACLVVEDALIEVAESAIAASAGDVRVRAVIDLDGAIDTGWPSIAEWTDGDRGPAPHVEVSDDDVVRIMYTSGTESRPKGAMHTSRSLMWQYMSCIVTGGMSGDDVEVHSLPLYHCAQLDNFFTTDLYLGATSIILDRPDPSNLLRTIASEGATKLFCPPTVWIALLRSPDFDPSALSTLRKGYYGASALPTEILREMTARLPGLRLWNFYGQTEMASLATALGPDDQETRSGSAGRPALNVQTQIVDEADRPVGNGTVGEIVHRSPQATVGYLNQPEKTAESFRSGWFHSGDLGYFDEEGYLWVVDRQKDMIKTGGENVSSREVEEVLFEIPGVREAAVFGVPHPRWIEAIAVVVVTDPDAADTVTVDEETVLRFCRERLAGYKVPKYVIVADALPKNPSGKILKRTLRDTYGTIADRER</sequence>
<dbReference type="PANTHER" id="PTHR43767:SF1">
    <property type="entry name" value="NONRIBOSOMAL PEPTIDE SYNTHASE PES1 (EUROFUNG)-RELATED"/>
    <property type="match status" value="1"/>
</dbReference>
<dbReference type="Pfam" id="PF13193">
    <property type="entry name" value="AMP-binding_C"/>
    <property type="match status" value="1"/>
</dbReference>
<comment type="caution">
    <text evidence="5">The sequence shown here is derived from an EMBL/GenBank/DDBJ whole genome shotgun (WGS) entry which is preliminary data.</text>
</comment>
<feature type="domain" description="AMP-binding enzyme C-terminal" evidence="4">
    <location>
        <begin position="448"/>
        <end position="527"/>
    </location>
</feature>
<dbReference type="AlphaFoldDB" id="M0QF24"/>
<gene>
    <name evidence="5" type="ORF">GS4_06_00390</name>
</gene>
<dbReference type="RefSeq" id="WP_007618124.1">
    <property type="nucleotide sequence ID" value="NZ_BANX01000006.1"/>
</dbReference>
<comment type="similarity">
    <text evidence="1">Belongs to the ATP-dependent AMP-binding enzyme family.</text>
</comment>
<dbReference type="eggNOG" id="COG0318">
    <property type="taxonomic scope" value="Bacteria"/>
</dbReference>
<protein>
    <submittedName>
        <fullName evidence="5">Putative fatty-acid--CoA ligase</fullName>
    </submittedName>
</protein>
<dbReference type="NCBIfam" id="NF006182">
    <property type="entry name" value="PRK08316.1"/>
    <property type="match status" value="1"/>
</dbReference>
<dbReference type="InterPro" id="IPR000873">
    <property type="entry name" value="AMP-dep_synth/lig_dom"/>
</dbReference>
<dbReference type="Gene3D" id="3.30.300.30">
    <property type="match status" value="1"/>
</dbReference>
<evidence type="ECO:0000256" key="2">
    <source>
        <dbReference type="ARBA" id="ARBA00022598"/>
    </source>
</evidence>
<dbReference type="Gene3D" id="3.40.50.12780">
    <property type="entry name" value="N-terminal domain of ligase-like"/>
    <property type="match status" value="1"/>
</dbReference>
<dbReference type="STRING" id="1223545.GS4_06_00390"/>
<keyword evidence="2 5" id="KW-0436">Ligase</keyword>
<evidence type="ECO:0000259" key="3">
    <source>
        <dbReference type="Pfam" id="PF00501"/>
    </source>
</evidence>
<dbReference type="GO" id="GO:0016878">
    <property type="term" value="F:acid-thiol ligase activity"/>
    <property type="evidence" value="ECO:0007669"/>
    <property type="project" value="UniProtKB-ARBA"/>
</dbReference>
<dbReference type="InterPro" id="IPR042099">
    <property type="entry name" value="ANL_N_sf"/>
</dbReference>
<evidence type="ECO:0000313" key="6">
    <source>
        <dbReference type="Proteomes" id="UP000011666"/>
    </source>
</evidence>
<accession>M0QF24</accession>